<dbReference type="InterPro" id="IPR016032">
    <property type="entry name" value="Sig_transdc_resp-reg_C-effctor"/>
</dbReference>
<dbReference type="Gene3D" id="1.25.40.10">
    <property type="entry name" value="Tetratricopeptide repeat domain"/>
    <property type="match status" value="1"/>
</dbReference>
<dbReference type="SUPFAM" id="SSF46894">
    <property type="entry name" value="C-terminal effector domain of the bipartite response regulators"/>
    <property type="match status" value="1"/>
</dbReference>
<dbReference type="CDD" id="cd00383">
    <property type="entry name" value="trans_reg_C"/>
    <property type="match status" value="1"/>
</dbReference>
<sequence length="949" mass="104373">MPLQCAARYGTQAGAMVNREIFFGLFRFDAATHTLWDGSVPVRLGARALAILQVLLEAPGVTVSRSTLIKSAWPGLHVDQSNLRVQISGLRKALRDYGGAIQADPSQGYRFDADVVVKKPAPPRSENQPRFGIPGIIVKPIGREAAADGIHELFNSRRLVTILGSGGIGKTTIALQVANDRAANYADGVCFVDLGRISSIDFVYTALANAIGLRVTDWPGIEQIVLGLHDRRMLLILDCCEHVLGPVAKLVDALLVSTAHVDVLVTTREPLQLDDEAVWRLAPLTVPPKATETHADDIKTYSSVQLFLKCLHQRGAKLHFDNRSAAAVAEICRRLDGIPLAIEIAASIAAVLGFEEALRSLNEKSSVINIDRRSVVPRQRSLFSTIDWSYNLLSQAEQFALRQIACFAGTFSLDAGTAVASGDQLSASAARDAITSLSRRSLLSFDPESTYAEYRLLDTTRAYVAQLDFSEGDIAQRRHAEYFLRLLDGIDWDLYDDASENAKMRGYLDEVRVALDWTFSSDPQLGVKLAIAAERLWLALTSLVQGVPYLTRAFHLVDGSSAFDAAVRPRLLVSLASAQVYLPGFEGASLYERAWQAAQAAEDDFLELRALYGIIQSTLLTRRQATHYLEAFAKAAERSNNPDVHYLLQRISAFNDFENSAIRSAHQRFQTFLQDCPSISRSAYLYFGGIDSFISCKIGLALAKHYMGYCDQALSLSNTAIDEAEAKGHLTTTYFVLAQGATWVNISSGEFQRARSCLQKLEEVSRHYRPWHAVAEAFRALLLRYADEDARSAERILTSCLADEFIIKTGSLHPILWVELADARRIVGDLDGAESALAKAMSQCLGPSDVRLIGKHHPILAKVLIARNRPGDVDTARELFSQAIELSKQHDFYLYECEAAVGLAEFELEAGRPQAARNALVDLLSNLQDRSRVPFLVRAQALLAGINAP</sequence>
<dbReference type="GO" id="GO:0003677">
    <property type="term" value="F:DNA binding"/>
    <property type="evidence" value="ECO:0007669"/>
    <property type="project" value="UniProtKB-UniRule"/>
</dbReference>
<evidence type="ECO:0000259" key="3">
    <source>
        <dbReference type="PROSITE" id="PS51755"/>
    </source>
</evidence>
<evidence type="ECO:0000256" key="1">
    <source>
        <dbReference type="ARBA" id="ARBA00023125"/>
    </source>
</evidence>
<evidence type="ECO:0000256" key="2">
    <source>
        <dbReference type="PROSITE-ProRule" id="PRU01091"/>
    </source>
</evidence>
<dbReference type="InterPro" id="IPR002182">
    <property type="entry name" value="NB-ARC"/>
</dbReference>
<dbReference type="GO" id="GO:0043531">
    <property type="term" value="F:ADP binding"/>
    <property type="evidence" value="ECO:0007669"/>
    <property type="project" value="InterPro"/>
</dbReference>
<accession>A0A1B1UEF0</accession>
<dbReference type="STRING" id="1274631.LMTR13_14115"/>
<feature type="domain" description="OmpR/PhoB-type" evidence="3">
    <location>
        <begin position="18"/>
        <end position="113"/>
    </location>
</feature>
<organism evidence="4 5">
    <name type="scientific">Bradyrhizobium icense</name>
    <dbReference type="NCBI Taxonomy" id="1274631"/>
    <lineage>
        <taxon>Bacteria</taxon>
        <taxon>Pseudomonadati</taxon>
        <taxon>Pseudomonadota</taxon>
        <taxon>Alphaproteobacteria</taxon>
        <taxon>Hyphomicrobiales</taxon>
        <taxon>Nitrobacteraceae</taxon>
        <taxon>Bradyrhizobium</taxon>
    </lineage>
</organism>
<gene>
    <name evidence="4" type="ORF">LMTR13_14115</name>
</gene>
<dbReference type="SUPFAM" id="SSF48452">
    <property type="entry name" value="TPR-like"/>
    <property type="match status" value="1"/>
</dbReference>
<dbReference type="InterPro" id="IPR001867">
    <property type="entry name" value="OmpR/PhoB-type_DNA-bd"/>
</dbReference>
<dbReference type="SUPFAM" id="SSF52540">
    <property type="entry name" value="P-loop containing nucleoside triphosphate hydrolases"/>
    <property type="match status" value="1"/>
</dbReference>
<reference evidence="4 5" key="1">
    <citation type="submission" date="2016-07" db="EMBL/GenBank/DDBJ databases">
        <title>Complete genome sequence of Bradyrhizobium icense LMTR 13T, a potential inoculant strain isolated from lima bean (Phaseolus lunatus) in Peru.</title>
        <authorList>
            <person name="Ormeno-Orrillo E."/>
            <person name="Duran D."/>
            <person name="Rogel M.A."/>
            <person name="Rey L."/>
            <person name="Imperial J."/>
            <person name="Ruiz-Argueso T."/>
            <person name="Martinez-Romero E."/>
        </authorList>
    </citation>
    <scope>NUCLEOTIDE SEQUENCE [LARGE SCALE GENOMIC DNA]</scope>
    <source>
        <strain evidence="4 5">LMTR 13</strain>
    </source>
</reference>
<dbReference type="PROSITE" id="PS51755">
    <property type="entry name" value="OMPR_PHOB"/>
    <property type="match status" value="1"/>
</dbReference>
<dbReference type="Gene3D" id="3.40.50.300">
    <property type="entry name" value="P-loop containing nucleotide triphosphate hydrolases"/>
    <property type="match status" value="1"/>
</dbReference>
<name>A0A1B1UEF0_9BRAD</name>
<dbReference type="Gene3D" id="1.10.10.10">
    <property type="entry name" value="Winged helix-like DNA-binding domain superfamily/Winged helix DNA-binding domain"/>
    <property type="match status" value="1"/>
</dbReference>
<dbReference type="EMBL" id="CP016428">
    <property type="protein sequence ID" value="ANW01139.1"/>
    <property type="molecule type" value="Genomic_DNA"/>
</dbReference>
<dbReference type="GO" id="GO:0006355">
    <property type="term" value="P:regulation of DNA-templated transcription"/>
    <property type="evidence" value="ECO:0007669"/>
    <property type="project" value="InterPro"/>
</dbReference>
<evidence type="ECO:0000313" key="4">
    <source>
        <dbReference type="EMBL" id="ANW01139.1"/>
    </source>
</evidence>
<dbReference type="InterPro" id="IPR011990">
    <property type="entry name" value="TPR-like_helical_dom_sf"/>
</dbReference>
<dbReference type="Pfam" id="PF00931">
    <property type="entry name" value="NB-ARC"/>
    <property type="match status" value="1"/>
</dbReference>
<dbReference type="PRINTS" id="PR00364">
    <property type="entry name" value="DISEASERSIST"/>
</dbReference>
<dbReference type="PANTHER" id="PTHR47691:SF3">
    <property type="entry name" value="HTH-TYPE TRANSCRIPTIONAL REGULATOR RV0890C-RELATED"/>
    <property type="match status" value="1"/>
</dbReference>
<dbReference type="KEGG" id="bic:LMTR13_14115"/>
<dbReference type="Pfam" id="PF00486">
    <property type="entry name" value="Trans_reg_C"/>
    <property type="match status" value="1"/>
</dbReference>
<keyword evidence="5" id="KW-1185">Reference proteome</keyword>
<dbReference type="OrthoDB" id="4473689at2"/>
<dbReference type="PANTHER" id="PTHR47691">
    <property type="entry name" value="REGULATOR-RELATED"/>
    <property type="match status" value="1"/>
</dbReference>
<dbReference type="SMART" id="SM00862">
    <property type="entry name" value="Trans_reg_C"/>
    <property type="match status" value="1"/>
</dbReference>
<protein>
    <recommendedName>
        <fullName evidence="3">OmpR/PhoB-type domain-containing protein</fullName>
    </recommendedName>
</protein>
<keyword evidence="1 2" id="KW-0238">DNA-binding</keyword>
<evidence type="ECO:0000313" key="5">
    <source>
        <dbReference type="Proteomes" id="UP000092839"/>
    </source>
</evidence>
<dbReference type="GO" id="GO:0000160">
    <property type="term" value="P:phosphorelay signal transduction system"/>
    <property type="evidence" value="ECO:0007669"/>
    <property type="project" value="InterPro"/>
</dbReference>
<dbReference type="AlphaFoldDB" id="A0A1B1UEF0"/>
<dbReference type="InterPro" id="IPR036388">
    <property type="entry name" value="WH-like_DNA-bd_sf"/>
</dbReference>
<proteinExistence type="predicted"/>
<dbReference type="InterPro" id="IPR027417">
    <property type="entry name" value="P-loop_NTPase"/>
</dbReference>
<dbReference type="Proteomes" id="UP000092839">
    <property type="component" value="Chromosome"/>
</dbReference>
<feature type="DNA-binding region" description="OmpR/PhoB-type" evidence="2">
    <location>
        <begin position="18"/>
        <end position="113"/>
    </location>
</feature>